<dbReference type="EC" id="2.7.-.-" evidence="2"/>
<dbReference type="EMBL" id="LR134117">
    <property type="protein sequence ID" value="VDZ57360.1"/>
    <property type="molecule type" value="Genomic_DNA"/>
</dbReference>
<gene>
    <name evidence="2" type="primary">dhaL_1</name>
    <name evidence="2" type="ORF">NCTC11214_02407</name>
</gene>
<dbReference type="KEGG" id="sof:NCTC11214_02407"/>
<protein>
    <submittedName>
        <fullName evidence="2">PTS-dependent dihydroxyacetone kinase, ADP-binding subunit dhaL</fullName>
        <ecNumber evidence="2">2.7.-.-</ecNumber>
    </submittedName>
</protein>
<evidence type="ECO:0000313" key="3">
    <source>
        <dbReference type="Proteomes" id="UP000281391"/>
    </source>
</evidence>
<keyword evidence="2" id="KW-0808">Transferase</keyword>
<proteinExistence type="predicted"/>
<dbReference type="InterPro" id="IPR004007">
    <property type="entry name" value="DhaL_dom"/>
</dbReference>
<dbReference type="AlphaFoldDB" id="A0A447KR65"/>
<sequence>MMLTKQQVVDWLMRCGEVFARERDFLTQLDTDIGDADHGLNMNRGFNKVVENCRRWRTRISVSS</sequence>
<dbReference type="Gene3D" id="1.25.40.340">
    <property type="match status" value="1"/>
</dbReference>
<accession>A0A447KR65</accession>
<dbReference type="Proteomes" id="UP000281391">
    <property type="component" value="Chromosome"/>
</dbReference>
<name>A0A447KR65_SEROD</name>
<organism evidence="2 3">
    <name type="scientific">Serratia odorifera</name>
    <dbReference type="NCBI Taxonomy" id="618"/>
    <lineage>
        <taxon>Bacteria</taxon>
        <taxon>Pseudomonadati</taxon>
        <taxon>Pseudomonadota</taxon>
        <taxon>Gammaproteobacteria</taxon>
        <taxon>Enterobacterales</taxon>
        <taxon>Yersiniaceae</taxon>
        <taxon>Serratia</taxon>
    </lineage>
</organism>
<dbReference type="InterPro" id="IPR036117">
    <property type="entry name" value="DhaL_dom_sf"/>
</dbReference>
<dbReference type="PROSITE" id="PS51480">
    <property type="entry name" value="DHAL"/>
    <property type="match status" value="1"/>
</dbReference>
<feature type="domain" description="DhaL" evidence="1">
    <location>
        <begin position="6"/>
        <end position="64"/>
    </location>
</feature>
<dbReference type="GO" id="GO:0004371">
    <property type="term" value="F:glycerone kinase activity"/>
    <property type="evidence" value="ECO:0007669"/>
    <property type="project" value="InterPro"/>
</dbReference>
<reference evidence="2 3" key="1">
    <citation type="submission" date="2018-12" db="EMBL/GenBank/DDBJ databases">
        <authorList>
            <consortium name="Pathogen Informatics"/>
        </authorList>
    </citation>
    <scope>NUCLEOTIDE SEQUENCE [LARGE SCALE GENOMIC DNA]</scope>
    <source>
        <strain evidence="2 3">NCTC11214</strain>
    </source>
</reference>
<keyword evidence="2" id="KW-0418">Kinase</keyword>
<dbReference type="GO" id="GO:0006071">
    <property type="term" value="P:glycerol metabolic process"/>
    <property type="evidence" value="ECO:0007669"/>
    <property type="project" value="InterPro"/>
</dbReference>
<evidence type="ECO:0000313" key="2">
    <source>
        <dbReference type="EMBL" id="VDZ57360.1"/>
    </source>
</evidence>
<evidence type="ECO:0000259" key="1">
    <source>
        <dbReference type="PROSITE" id="PS51480"/>
    </source>
</evidence>
<dbReference type="SUPFAM" id="SSF101473">
    <property type="entry name" value="DhaL-like"/>
    <property type="match status" value="1"/>
</dbReference>